<accession>A0AAW4PJ50</accession>
<evidence type="ECO:0000313" key="4">
    <source>
        <dbReference type="EMBL" id="MBX0298157.1"/>
    </source>
</evidence>
<dbReference type="RefSeq" id="WP_220582736.1">
    <property type="nucleotide sequence ID" value="NZ_RKLT01000041.1"/>
</dbReference>
<dbReference type="InterPro" id="IPR007050">
    <property type="entry name" value="HTH_bacterioopsin"/>
</dbReference>
<evidence type="ECO:0000256" key="2">
    <source>
        <dbReference type="ARBA" id="ARBA00023163"/>
    </source>
</evidence>
<proteinExistence type="predicted"/>
<name>A0AAW4PJ50_9EURY</name>
<dbReference type="InterPro" id="IPR013324">
    <property type="entry name" value="RNA_pol_sigma_r3/r4-like"/>
</dbReference>
<evidence type="ECO:0000313" key="5">
    <source>
        <dbReference type="Proteomes" id="UP001430455"/>
    </source>
</evidence>
<dbReference type="InterPro" id="IPR036388">
    <property type="entry name" value="WH-like_DNA-bd_sf"/>
</dbReference>
<dbReference type="SUPFAM" id="SSF88659">
    <property type="entry name" value="Sigma3 and sigma4 domains of RNA polymerase sigma factors"/>
    <property type="match status" value="1"/>
</dbReference>
<dbReference type="Gene3D" id="1.10.10.10">
    <property type="entry name" value="Winged helix-like DNA-binding domain superfamily/Winged helix DNA-binding domain"/>
    <property type="match status" value="1"/>
</dbReference>
<dbReference type="PANTHER" id="PTHR34236:SF1">
    <property type="entry name" value="DIMETHYL SULFOXIDE REDUCTASE TRANSCRIPTIONAL ACTIVATOR"/>
    <property type="match status" value="1"/>
</dbReference>
<evidence type="ECO:0000259" key="3">
    <source>
        <dbReference type="Pfam" id="PF04967"/>
    </source>
</evidence>
<keyword evidence="2" id="KW-0804">Transcription</keyword>
<keyword evidence="1" id="KW-0805">Transcription regulation</keyword>
<dbReference type="EMBL" id="RKLT01000041">
    <property type="protein sequence ID" value="MBX0298157.1"/>
    <property type="molecule type" value="Genomic_DNA"/>
</dbReference>
<protein>
    <submittedName>
        <fullName evidence="4">Helix-turn-helix domain-containing protein</fullName>
    </submittedName>
</protein>
<dbReference type="PANTHER" id="PTHR34236">
    <property type="entry name" value="DIMETHYL SULFOXIDE REDUCTASE TRANSCRIPTIONAL ACTIVATOR"/>
    <property type="match status" value="1"/>
</dbReference>
<dbReference type="Proteomes" id="UP001430455">
    <property type="component" value="Unassembled WGS sequence"/>
</dbReference>
<evidence type="ECO:0000256" key="1">
    <source>
        <dbReference type="ARBA" id="ARBA00023015"/>
    </source>
</evidence>
<gene>
    <name evidence="4" type="ORF">EGH23_25180</name>
</gene>
<sequence length="210" mass="22694">MREAEVSITDGELAAMGIDDLFAIVSEAGLRSFEALACRGNGAVVQVEVATRCDEAALAGLDYVDQVNHVTERDDAHVYVISFTAPDLPDSLEATAAELVGTCNPDVDEDGATLSLVGPQETIAGHLADYEQAGVSPTLQRLGEYDSSDELLDSLTSRQREVIETAWAMGFYEVPKDVSATEIAMELELDSSTVNEHLQRAERNLLEQLF</sequence>
<reference evidence="4 5" key="1">
    <citation type="submission" date="2021-06" db="EMBL/GenBank/DDBJ databases">
        <title>Halomicroarcula sp. a new haloarchaeum isolated from saline soil.</title>
        <authorList>
            <person name="Duran-Viseras A."/>
            <person name="Sanchez-Porro C."/>
            <person name="Ventosa A."/>
        </authorList>
    </citation>
    <scope>NUCLEOTIDE SEQUENCE [LARGE SCALE GENOMIC DNA]</scope>
    <source>
        <strain evidence="4 5">F27</strain>
    </source>
</reference>
<dbReference type="AlphaFoldDB" id="A0AAW4PJ50"/>
<comment type="caution">
    <text evidence="4">The sequence shown here is derived from an EMBL/GenBank/DDBJ whole genome shotgun (WGS) entry which is preliminary data.</text>
</comment>
<keyword evidence="5" id="KW-1185">Reference proteome</keyword>
<organism evidence="4 5">
    <name type="scientific">Haloarcula nitratireducens</name>
    <dbReference type="NCBI Taxonomy" id="2487749"/>
    <lineage>
        <taxon>Archaea</taxon>
        <taxon>Methanobacteriati</taxon>
        <taxon>Methanobacteriota</taxon>
        <taxon>Stenosarchaea group</taxon>
        <taxon>Halobacteria</taxon>
        <taxon>Halobacteriales</taxon>
        <taxon>Haloarculaceae</taxon>
        <taxon>Haloarcula</taxon>
    </lineage>
</organism>
<feature type="domain" description="HTH bat-type" evidence="3">
    <location>
        <begin position="155"/>
        <end position="207"/>
    </location>
</feature>
<dbReference type="Pfam" id="PF04967">
    <property type="entry name" value="HTH_10"/>
    <property type="match status" value="1"/>
</dbReference>